<protein>
    <recommendedName>
        <fullName evidence="2">DnaJ homologue subfamily C member 28 conserved domain-containing protein</fullName>
    </recommendedName>
</protein>
<dbReference type="ExpressionAtlas" id="A0A2K3CS21">
    <property type="expression patterns" value="baseline"/>
</dbReference>
<feature type="compositionally biased region" description="Low complexity" evidence="1">
    <location>
        <begin position="275"/>
        <end position="309"/>
    </location>
</feature>
<feature type="region of interest" description="Disordered" evidence="1">
    <location>
        <begin position="261"/>
        <end position="319"/>
    </location>
</feature>
<gene>
    <name evidence="3" type="ORF">CHLRE_17g745647v5</name>
</gene>
<keyword evidence="4" id="KW-1185">Reference proteome</keyword>
<sequence>MSVALKLRGGALGLLLGQWRALNSSAHGGQTVMDEIRVARAGKASSDYRRRRDPDSPAAGASNTQPPTTAANEATGTDAATLSTLAVQSYPSSPAQDPDLLMHPSRARADLNAYARGPKAAAAQRPPAPSAPVAGTIAADAQAASHSGAGHGHPPPPLTWQDAELEDLSGWQPVTYGESGIEAMVERRIRDSVARGELDNLKGRGQPLEALPAKHDAQFYRIDPLLAALSRSMGAQAIKPRSLELRDELAEARREFEQAVAAEARRRRQQRARLGRPAAGPSRAGPGSVAAPVAGGDGNTHGSTSSSSGNGSGDTRREEARCIGEELAAADLPGLAYRFEQVAQLRAQYNGVVLADKEVYGAGWPLEQLRRLEYGQEVAAAAEAALVEQDAHAQERGV</sequence>
<dbReference type="RefSeq" id="XP_042915199.1">
    <property type="nucleotide sequence ID" value="XM_043072740.1"/>
</dbReference>
<reference evidence="3 4" key="1">
    <citation type="journal article" date="2007" name="Science">
        <title>The Chlamydomonas genome reveals the evolution of key animal and plant functions.</title>
        <authorList>
            <person name="Merchant S.S."/>
            <person name="Prochnik S.E."/>
            <person name="Vallon O."/>
            <person name="Harris E.H."/>
            <person name="Karpowicz S.J."/>
            <person name="Witman G.B."/>
            <person name="Terry A."/>
            <person name="Salamov A."/>
            <person name="Fritz-Laylin L.K."/>
            <person name="Marechal-Drouard L."/>
            <person name="Marshall W.F."/>
            <person name="Qu L.H."/>
            <person name="Nelson D.R."/>
            <person name="Sanderfoot A.A."/>
            <person name="Spalding M.H."/>
            <person name="Kapitonov V.V."/>
            <person name="Ren Q."/>
            <person name="Ferris P."/>
            <person name="Lindquist E."/>
            <person name="Shapiro H."/>
            <person name="Lucas S.M."/>
            <person name="Grimwood J."/>
            <person name="Schmutz J."/>
            <person name="Cardol P."/>
            <person name="Cerutti H."/>
            <person name="Chanfreau G."/>
            <person name="Chen C.L."/>
            <person name="Cognat V."/>
            <person name="Croft M.T."/>
            <person name="Dent R."/>
            <person name="Dutcher S."/>
            <person name="Fernandez E."/>
            <person name="Fukuzawa H."/>
            <person name="Gonzalez-Ballester D."/>
            <person name="Gonzalez-Halphen D."/>
            <person name="Hallmann A."/>
            <person name="Hanikenne M."/>
            <person name="Hippler M."/>
            <person name="Inwood W."/>
            <person name="Jabbari K."/>
            <person name="Kalanon M."/>
            <person name="Kuras R."/>
            <person name="Lefebvre P.A."/>
            <person name="Lemaire S.D."/>
            <person name="Lobanov A.V."/>
            <person name="Lohr M."/>
            <person name="Manuell A."/>
            <person name="Meier I."/>
            <person name="Mets L."/>
            <person name="Mittag M."/>
            <person name="Mittelmeier T."/>
            <person name="Moroney J.V."/>
            <person name="Moseley J."/>
            <person name="Napoli C."/>
            <person name="Nedelcu A.M."/>
            <person name="Niyogi K."/>
            <person name="Novoselov S.V."/>
            <person name="Paulsen I.T."/>
            <person name="Pazour G."/>
            <person name="Purton S."/>
            <person name="Ral J.P."/>
            <person name="Riano-Pachon D.M."/>
            <person name="Riekhof W."/>
            <person name="Rymarquis L."/>
            <person name="Schroda M."/>
            <person name="Stern D."/>
            <person name="Umen J."/>
            <person name="Willows R."/>
            <person name="Wilson N."/>
            <person name="Zimmer S.L."/>
            <person name="Allmer J."/>
            <person name="Balk J."/>
            <person name="Bisova K."/>
            <person name="Chen C.J."/>
            <person name="Elias M."/>
            <person name="Gendler K."/>
            <person name="Hauser C."/>
            <person name="Lamb M.R."/>
            <person name="Ledford H."/>
            <person name="Long J.C."/>
            <person name="Minagawa J."/>
            <person name="Page M.D."/>
            <person name="Pan J."/>
            <person name="Pootakham W."/>
            <person name="Roje S."/>
            <person name="Rose A."/>
            <person name="Stahlberg E."/>
            <person name="Terauchi A.M."/>
            <person name="Yang P."/>
            <person name="Ball S."/>
            <person name="Bowler C."/>
            <person name="Dieckmann C.L."/>
            <person name="Gladyshev V.N."/>
            <person name="Green P."/>
            <person name="Jorgensen R."/>
            <person name="Mayfield S."/>
            <person name="Mueller-Roeber B."/>
            <person name="Rajamani S."/>
            <person name="Sayre R.T."/>
            <person name="Brokstein P."/>
            <person name="Dubchak I."/>
            <person name="Goodstein D."/>
            <person name="Hornick L."/>
            <person name="Huang Y.W."/>
            <person name="Jhaveri J."/>
            <person name="Luo Y."/>
            <person name="Martinez D."/>
            <person name="Ngau W.C."/>
            <person name="Otillar B."/>
            <person name="Poliakov A."/>
            <person name="Porter A."/>
            <person name="Szajkowski L."/>
            <person name="Werner G."/>
            <person name="Zhou K."/>
            <person name="Grigoriev I.V."/>
            <person name="Rokhsar D.S."/>
            <person name="Grossman A.R."/>
        </authorList>
    </citation>
    <scope>NUCLEOTIDE SEQUENCE [LARGE SCALE GENOMIC DNA]</scope>
    <source>
        <strain evidence="4">CC-503</strain>
    </source>
</reference>
<evidence type="ECO:0000313" key="4">
    <source>
        <dbReference type="Proteomes" id="UP000006906"/>
    </source>
</evidence>
<feature type="region of interest" description="Disordered" evidence="1">
    <location>
        <begin position="139"/>
        <end position="161"/>
    </location>
</feature>
<dbReference type="AlphaFoldDB" id="A0A2K3CS21"/>
<evidence type="ECO:0000259" key="2">
    <source>
        <dbReference type="Pfam" id="PF09350"/>
    </source>
</evidence>
<feature type="compositionally biased region" description="Polar residues" evidence="1">
    <location>
        <begin position="61"/>
        <end position="74"/>
    </location>
</feature>
<evidence type="ECO:0000313" key="3">
    <source>
        <dbReference type="EMBL" id="PNW71077.1"/>
    </source>
</evidence>
<feature type="compositionally biased region" description="Low complexity" evidence="1">
    <location>
        <begin position="115"/>
        <end position="125"/>
    </location>
</feature>
<feature type="region of interest" description="Disordered" evidence="1">
    <location>
        <begin position="115"/>
        <end position="134"/>
    </location>
</feature>
<dbReference type="InParanoid" id="A0A2K3CS21"/>
<organism evidence="3 4">
    <name type="scientific">Chlamydomonas reinhardtii</name>
    <name type="common">Chlamydomonas smithii</name>
    <dbReference type="NCBI Taxonomy" id="3055"/>
    <lineage>
        <taxon>Eukaryota</taxon>
        <taxon>Viridiplantae</taxon>
        <taxon>Chlorophyta</taxon>
        <taxon>core chlorophytes</taxon>
        <taxon>Chlorophyceae</taxon>
        <taxon>CS clade</taxon>
        <taxon>Chlamydomonadales</taxon>
        <taxon>Chlamydomonadaceae</taxon>
        <taxon>Chlamydomonas</taxon>
    </lineage>
</organism>
<proteinExistence type="predicted"/>
<dbReference type="Gramene" id="PNW71077">
    <property type="protein sequence ID" value="PNW71077"/>
    <property type="gene ID" value="CHLRE_17g745647v5"/>
</dbReference>
<feature type="domain" description="DnaJ homologue subfamily C member 28 conserved" evidence="2">
    <location>
        <begin position="184"/>
        <end position="256"/>
    </location>
</feature>
<dbReference type="EMBL" id="CM008978">
    <property type="protein sequence ID" value="PNW71077.1"/>
    <property type="molecule type" value="Genomic_DNA"/>
</dbReference>
<dbReference type="InterPro" id="IPR018961">
    <property type="entry name" value="DnaJ_homolog_subfam-C_membr-28"/>
</dbReference>
<accession>A0A2K3CS21</accession>
<dbReference type="Pfam" id="PF09350">
    <property type="entry name" value="DJC28_CD"/>
    <property type="match status" value="1"/>
</dbReference>
<feature type="compositionally biased region" description="Basic and acidic residues" evidence="1">
    <location>
        <begin position="46"/>
        <end position="55"/>
    </location>
</feature>
<dbReference type="OrthoDB" id="547796at2759"/>
<dbReference type="GeneID" id="5729144"/>
<feature type="compositionally biased region" description="Basic residues" evidence="1">
    <location>
        <begin position="265"/>
        <end position="274"/>
    </location>
</feature>
<dbReference type="KEGG" id="cre:CHLRE_17g745647v5"/>
<name>A0A2K3CS21_CHLRE</name>
<dbReference type="Proteomes" id="UP000006906">
    <property type="component" value="Chromosome 17"/>
</dbReference>
<evidence type="ECO:0000256" key="1">
    <source>
        <dbReference type="SAM" id="MobiDB-lite"/>
    </source>
</evidence>
<feature type="region of interest" description="Disordered" evidence="1">
    <location>
        <begin position="41"/>
        <end position="74"/>
    </location>
</feature>